<dbReference type="EMBL" id="KE747815">
    <property type="protein sequence ID" value="RMZ68402.1"/>
    <property type="molecule type" value="Genomic_DNA"/>
</dbReference>
<proteinExistence type="predicted"/>
<name>A0A3M7M1Q0_9PLEO</name>
<accession>A0A3M7M1Q0</accession>
<evidence type="ECO:0000313" key="1">
    <source>
        <dbReference type="EMBL" id="RMZ68402.1"/>
    </source>
</evidence>
<dbReference type="AlphaFoldDB" id="A0A3M7M1Q0"/>
<sequence>MSPARLLCVGSMRAALRILAPSTAEGGGAFATGECNSVSTWSCWAAAAVSASVSASEDS</sequence>
<gene>
    <name evidence="1" type="ORF">GMOD_00010039</name>
</gene>
<evidence type="ECO:0000313" key="2">
    <source>
        <dbReference type="Proteomes" id="UP000265663"/>
    </source>
</evidence>
<protein>
    <submittedName>
        <fullName evidence="1">Uncharacterized protein</fullName>
    </submittedName>
</protein>
<reference evidence="1 2" key="1">
    <citation type="journal article" date="2014" name="PLoS ONE">
        <title>De novo Genome Assembly of the Fungal Plant Pathogen Pyrenophora semeniperda.</title>
        <authorList>
            <person name="Soliai M.M."/>
            <person name="Meyer S.E."/>
            <person name="Udall J.A."/>
            <person name="Elzinga D.E."/>
            <person name="Hermansen R.A."/>
            <person name="Bodily P.M."/>
            <person name="Hart A.A."/>
            <person name="Coleman C.E."/>
        </authorList>
    </citation>
    <scope>NUCLEOTIDE SEQUENCE [LARGE SCALE GENOMIC DNA]</scope>
    <source>
        <strain evidence="1 2">CCB06</strain>
        <tissue evidence="1">Mycelium</tissue>
    </source>
</reference>
<dbReference type="Proteomes" id="UP000265663">
    <property type="component" value="Unassembled WGS sequence"/>
</dbReference>
<keyword evidence="2" id="KW-1185">Reference proteome</keyword>
<organism evidence="1 2">
    <name type="scientific">Pyrenophora seminiperda CCB06</name>
    <dbReference type="NCBI Taxonomy" id="1302712"/>
    <lineage>
        <taxon>Eukaryota</taxon>
        <taxon>Fungi</taxon>
        <taxon>Dikarya</taxon>
        <taxon>Ascomycota</taxon>
        <taxon>Pezizomycotina</taxon>
        <taxon>Dothideomycetes</taxon>
        <taxon>Pleosporomycetidae</taxon>
        <taxon>Pleosporales</taxon>
        <taxon>Pleosporineae</taxon>
        <taxon>Pleosporaceae</taxon>
        <taxon>Pyrenophora</taxon>
    </lineage>
</organism>